<evidence type="ECO:0000256" key="12">
    <source>
        <dbReference type="RuleBase" id="RU000612"/>
    </source>
</evidence>
<dbReference type="PROSITE" id="PS00958">
    <property type="entry name" value="TRANSALDOLASE_2"/>
    <property type="match status" value="1"/>
</dbReference>
<evidence type="ECO:0000256" key="9">
    <source>
        <dbReference type="ARBA" id="ARBA00023270"/>
    </source>
</evidence>
<dbReference type="PANTHER" id="PTHR10683">
    <property type="entry name" value="TRANSALDOLASE"/>
    <property type="match status" value="1"/>
</dbReference>
<reference evidence="14 15" key="1">
    <citation type="journal article" date="2015" name="MBio">
        <title>Genome-Resolved Metagenomic Analysis Reveals Roles for Candidate Phyla and Other Microbial Community Members in Biogeochemical Transformations in Oil Reservoirs.</title>
        <authorList>
            <person name="Hu P."/>
            <person name="Tom L."/>
            <person name="Singh A."/>
            <person name="Thomas B.C."/>
            <person name="Baker B.J."/>
            <person name="Piceno Y.M."/>
            <person name="Andersen G.L."/>
            <person name="Banfield J.F."/>
        </authorList>
    </citation>
    <scope>NUCLEOTIDE SEQUENCE [LARGE SCALE GENOMIC DNA]</scope>
    <source>
        <strain evidence="14">46_16</strain>
    </source>
</reference>
<evidence type="ECO:0000256" key="7">
    <source>
        <dbReference type="ARBA" id="ARBA00022679"/>
    </source>
</evidence>
<evidence type="ECO:0000256" key="13">
    <source>
        <dbReference type="SAM" id="Coils"/>
    </source>
</evidence>
<dbReference type="PROSITE" id="PS51463">
    <property type="entry name" value="P_GLUCOSE_ISOMERASE_3"/>
    <property type="match status" value="1"/>
</dbReference>
<comment type="pathway">
    <text evidence="3 11">Carbohydrate degradation; pentose phosphate pathway; D-glyceraldehyde 3-phosphate and beta-D-fructose 6-phosphate from D-ribose 5-phosphate and D-xylulose 5-phosphate (non-oxidative stage): step 2/3.</text>
</comment>
<accession>A0A101FX24</accession>
<dbReference type="Pfam" id="PF00923">
    <property type="entry name" value="TAL_FSA"/>
    <property type="match status" value="1"/>
</dbReference>
<evidence type="ECO:0000256" key="4">
    <source>
        <dbReference type="ARBA" id="ARBA00008426"/>
    </source>
</evidence>
<dbReference type="InterPro" id="IPR013785">
    <property type="entry name" value="Aldolase_TIM"/>
</dbReference>
<dbReference type="PATRIC" id="fig|167964.4.peg.993"/>
<dbReference type="SUPFAM" id="SSF53697">
    <property type="entry name" value="SIS domain"/>
    <property type="match status" value="1"/>
</dbReference>
<keyword evidence="8 11" id="KW-0570">Pentose shunt</keyword>
<keyword evidence="6 11" id="KW-0963">Cytoplasm</keyword>
<evidence type="ECO:0000256" key="11">
    <source>
        <dbReference type="HAMAP-Rule" id="MF_00493"/>
    </source>
</evidence>
<comment type="similarity">
    <text evidence="12">Belongs to the GPI family.</text>
</comment>
<keyword evidence="13" id="KW-0175">Coiled coil</keyword>
<dbReference type="PROSITE" id="PS01054">
    <property type="entry name" value="TRANSALDOLASE_1"/>
    <property type="match status" value="1"/>
</dbReference>
<dbReference type="GO" id="GO:0004347">
    <property type="term" value="F:glucose-6-phosphate isomerase activity"/>
    <property type="evidence" value="ECO:0007669"/>
    <property type="project" value="UniProtKB-EC"/>
</dbReference>
<evidence type="ECO:0000256" key="1">
    <source>
        <dbReference type="ARBA" id="ARBA00003518"/>
    </source>
</evidence>
<evidence type="ECO:0000313" key="15">
    <source>
        <dbReference type="Proteomes" id="UP000064249"/>
    </source>
</evidence>
<dbReference type="GO" id="GO:0005737">
    <property type="term" value="C:cytoplasm"/>
    <property type="evidence" value="ECO:0007669"/>
    <property type="project" value="UniProtKB-SubCell"/>
</dbReference>
<dbReference type="PANTHER" id="PTHR10683:SF31">
    <property type="entry name" value="TRANSALDOLASE"/>
    <property type="match status" value="1"/>
</dbReference>
<evidence type="ECO:0000256" key="10">
    <source>
        <dbReference type="ARBA" id="ARBA00048810"/>
    </source>
</evidence>
<dbReference type="EMBL" id="LGFU01000086">
    <property type="protein sequence ID" value="KUK46035.1"/>
    <property type="molecule type" value="Genomic_DNA"/>
</dbReference>
<keyword evidence="12 14" id="KW-0413">Isomerase</keyword>
<dbReference type="PRINTS" id="PR00662">
    <property type="entry name" value="G6PISOMERASE"/>
</dbReference>
<dbReference type="Proteomes" id="UP000064249">
    <property type="component" value="Unassembled WGS sequence"/>
</dbReference>
<comment type="catalytic activity">
    <reaction evidence="10 11">
        <text>D-sedoheptulose 7-phosphate + D-glyceraldehyde 3-phosphate = D-erythrose 4-phosphate + beta-D-fructose 6-phosphate</text>
        <dbReference type="Rhea" id="RHEA:17053"/>
        <dbReference type="ChEBI" id="CHEBI:16897"/>
        <dbReference type="ChEBI" id="CHEBI:57483"/>
        <dbReference type="ChEBI" id="CHEBI:57634"/>
        <dbReference type="ChEBI" id="CHEBI:59776"/>
        <dbReference type="EC" id="2.2.1.2"/>
    </reaction>
</comment>
<sequence>MSSVIKLGLLGQSIWYDNLQRSLIQDGTLKNRIEKREILGVTSNPSIFEKAISSSKDYHDDLQTMSWAGMSAEEMFYRLAIKDIQDMADLFMPYFESTGGKDGFVSLEVNPKLAYDTQRTIDEALWLWETVDRPNLLVKIPATKEGLPAITEVIAAGVNVNVTLIFSRKRYSEVMDAYLQGLEKRVEAGEKISNIASVGSFFVSRLENKADGRLQKIINQGGENAEKAKSLLGRIAVANTRLAYQDYEGFFSSDRYKKLAEAGAMKQRPLWASTSTKNPNYSDIKYVESLVAENSINTVPPETLDAFIDHGDPKITIYDDLDQAEKDFEALAELGISIDEITKELEDEGVQKFAESFNKLLAVIEEQKKKFRKNLGSLAEKIPTEVEAFKSYDVIGRMHRTDPTIWTEEPGGQMTVQTRLGWLGLPDEGLALTASLNKLLMDCRSKGYEKVLLLGMGGSSLAPETISLVLGDKIKGLSLKILDSTIPAQVREAETWVDYEKTIFIVASKSGTTTETLSLYQYFWEKSEAVLGDKRPLHFFAITDPGSKLAKMGQASGFRAVFTANPNVGGRYSALSHFGLVPAALMGVDLERFLCQAQEMAENCSASNPVELNLGALLGIVVGLGDSSGKDKLTILADERLMPVGAWLEQLVAESSGKQGRGIVPINEESLLAPENYRMDRLFVYLRETGEHDDFVDALENRGHTVVSLDVPDPYDLAAQFYLWEIVIAVACGIIGVNAFDQPDVQDNKNRTKEKIARYQETGVLEEPEAIWERGGTKVFGVDFDGLSTCESVGEVIEKFIKLSKDGDYIALNAYLPRNEKTKEKLQILRNHILQESGRATTLGFGPRFLHSTGQLHKGGANNGVFIQITQDDPSDLPIPGLDYSFGVLARAQALGDLEALLARDRRAIRIHLGPEDMIEV</sequence>
<comment type="function">
    <text evidence="1 11">Transaldolase is important for the balance of metabolites in the pentose-phosphate pathway.</text>
</comment>
<dbReference type="UniPathway" id="UPA00115">
    <property type="reaction ID" value="UER00414"/>
</dbReference>
<feature type="coiled-coil region" evidence="13">
    <location>
        <begin position="354"/>
        <end position="381"/>
    </location>
</feature>
<dbReference type="SUPFAM" id="SSF51569">
    <property type="entry name" value="Aldolase"/>
    <property type="match status" value="1"/>
</dbReference>
<keyword evidence="12" id="KW-0312">Gluconeogenesis</keyword>
<feature type="active site" description="Schiff-base intermediate with substrate" evidence="11">
    <location>
        <position position="139"/>
    </location>
</feature>
<dbReference type="GO" id="GO:0006098">
    <property type="term" value="P:pentose-phosphate shunt"/>
    <property type="evidence" value="ECO:0007669"/>
    <property type="project" value="UniProtKB-UniRule"/>
</dbReference>
<comment type="subcellular location">
    <subcellularLocation>
        <location evidence="2 11">Cytoplasm</location>
    </subcellularLocation>
</comment>
<dbReference type="NCBIfam" id="NF002881">
    <property type="entry name" value="PRK03343.1"/>
    <property type="match status" value="1"/>
</dbReference>
<protein>
    <recommendedName>
        <fullName evidence="5 11">Transaldolase</fullName>
        <ecNumber evidence="5 11">2.2.1.2</ecNumber>
    </recommendedName>
</protein>
<dbReference type="Pfam" id="PF00342">
    <property type="entry name" value="PGI"/>
    <property type="match status" value="1"/>
</dbReference>
<evidence type="ECO:0000256" key="5">
    <source>
        <dbReference type="ARBA" id="ARBA00013151"/>
    </source>
</evidence>
<dbReference type="UniPathway" id="UPA00109">
    <property type="reaction ID" value="UER00181"/>
</dbReference>
<name>A0A101FX24_9CHLR</name>
<dbReference type="Gene3D" id="3.20.20.70">
    <property type="entry name" value="Aldolase class I"/>
    <property type="match status" value="1"/>
</dbReference>
<organism evidence="14 15">
    <name type="scientific">Anaerolinea thermophila</name>
    <dbReference type="NCBI Taxonomy" id="167964"/>
    <lineage>
        <taxon>Bacteria</taxon>
        <taxon>Bacillati</taxon>
        <taxon>Chloroflexota</taxon>
        <taxon>Anaerolineae</taxon>
        <taxon>Anaerolineales</taxon>
        <taxon>Anaerolineaceae</taxon>
        <taxon>Anaerolinea</taxon>
    </lineage>
</organism>
<evidence type="ECO:0000256" key="8">
    <source>
        <dbReference type="ARBA" id="ARBA00023126"/>
    </source>
</evidence>
<dbReference type="GO" id="GO:0004801">
    <property type="term" value="F:transaldolase activity"/>
    <property type="evidence" value="ECO:0007669"/>
    <property type="project" value="UniProtKB-UniRule"/>
</dbReference>
<dbReference type="GO" id="GO:0006094">
    <property type="term" value="P:gluconeogenesis"/>
    <property type="evidence" value="ECO:0007669"/>
    <property type="project" value="UniProtKB-KW"/>
</dbReference>
<dbReference type="CDD" id="cd00955">
    <property type="entry name" value="Transaldolase_like"/>
    <property type="match status" value="1"/>
</dbReference>
<proteinExistence type="inferred from homology"/>
<keyword evidence="12" id="KW-0324">Glycolysis</keyword>
<dbReference type="InterPro" id="IPR046348">
    <property type="entry name" value="SIS_dom_sf"/>
</dbReference>
<evidence type="ECO:0000256" key="3">
    <source>
        <dbReference type="ARBA" id="ARBA00004857"/>
    </source>
</evidence>
<dbReference type="InterPro" id="IPR001672">
    <property type="entry name" value="G6P_Isomerase"/>
</dbReference>
<evidence type="ECO:0000313" key="14">
    <source>
        <dbReference type="EMBL" id="KUK46035.1"/>
    </source>
</evidence>
<evidence type="ECO:0000256" key="6">
    <source>
        <dbReference type="ARBA" id="ARBA00022490"/>
    </source>
</evidence>
<dbReference type="NCBIfam" id="TIGR00876">
    <property type="entry name" value="tal_mycobact"/>
    <property type="match status" value="1"/>
</dbReference>
<dbReference type="NCBIfam" id="NF007080">
    <property type="entry name" value="PRK09533.1"/>
    <property type="match status" value="1"/>
</dbReference>
<dbReference type="HAMAP" id="MF_00493">
    <property type="entry name" value="Transaldolase_2"/>
    <property type="match status" value="1"/>
</dbReference>
<evidence type="ECO:0000256" key="2">
    <source>
        <dbReference type="ARBA" id="ARBA00004496"/>
    </source>
</evidence>
<comment type="catalytic activity">
    <reaction evidence="12">
        <text>alpha-D-glucose 6-phosphate = beta-D-fructose 6-phosphate</text>
        <dbReference type="Rhea" id="RHEA:11816"/>
        <dbReference type="ChEBI" id="CHEBI:57634"/>
        <dbReference type="ChEBI" id="CHEBI:58225"/>
        <dbReference type="EC" id="5.3.1.9"/>
    </reaction>
</comment>
<gene>
    <name evidence="11" type="primary">tal</name>
    <name evidence="14" type="ORF">XD73_1092</name>
</gene>
<keyword evidence="9 11" id="KW-0704">Schiff base</keyword>
<comment type="similarity">
    <text evidence="4 11">Belongs to the transaldolase family. Type 2 subfamily.</text>
</comment>
<dbReference type="GO" id="GO:0097367">
    <property type="term" value="F:carbohydrate derivative binding"/>
    <property type="evidence" value="ECO:0007669"/>
    <property type="project" value="InterPro"/>
</dbReference>
<dbReference type="GO" id="GO:0006096">
    <property type="term" value="P:glycolytic process"/>
    <property type="evidence" value="ECO:0007669"/>
    <property type="project" value="UniProtKB-UniPathway"/>
</dbReference>
<keyword evidence="7 11" id="KW-0808">Transferase</keyword>
<dbReference type="InterPro" id="IPR001585">
    <property type="entry name" value="TAL/FSA"/>
</dbReference>
<dbReference type="Gene3D" id="3.40.50.10490">
    <property type="entry name" value="Glucose-6-phosphate isomerase like protein, domain 1"/>
    <property type="match status" value="3"/>
</dbReference>
<dbReference type="AlphaFoldDB" id="A0A101FX24"/>
<dbReference type="EC" id="2.2.1.2" evidence="5 11"/>
<dbReference type="InterPro" id="IPR004732">
    <property type="entry name" value="Transaldolase_2"/>
</dbReference>
<comment type="pathway">
    <text evidence="12">Carbohydrate degradation; glycolysis; D-glyceraldehyde 3-phosphate and glycerone phosphate from D-glucose: step 2/4.</text>
</comment>
<comment type="caution">
    <text evidence="14">The sequence shown here is derived from an EMBL/GenBank/DDBJ whole genome shotgun (WGS) entry which is preliminary data.</text>
</comment>
<dbReference type="InterPro" id="IPR018225">
    <property type="entry name" value="Transaldolase_AS"/>
</dbReference>